<feature type="coiled-coil region" evidence="1">
    <location>
        <begin position="123"/>
        <end position="150"/>
    </location>
</feature>
<accession>A0A1F7X9C1</accession>
<dbReference type="EMBL" id="MGFS01000015">
    <property type="protein sequence ID" value="OGM11630.1"/>
    <property type="molecule type" value="Genomic_DNA"/>
</dbReference>
<evidence type="ECO:0000256" key="1">
    <source>
        <dbReference type="SAM" id="Coils"/>
    </source>
</evidence>
<keyword evidence="1" id="KW-0175">Coiled coil</keyword>
<protein>
    <submittedName>
        <fullName evidence="2">Uncharacterized protein</fullName>
    </submittedName>
</protein>
<comment type="caution">
    <text evidence="2">The sequence shown here is derived from an EMBL/GenBank/DDBJ whole genome shotgun (WGS) entry which is preliminary data.</text>
</comment>
<proteinExistence type="predicted"/>
<name>A0A1F7X9C1_9BACT</name>
<reference evidence="2 3" key="1">
    <citation type="journal article" date="2016" name="Nat. Commun.">
        <title>Thousands of microbial genomes shed light on interconnected biogeochemical processes in an aquifer system.</title>
        <authorList>
            <person name="Anantharaman K."/>
            <person name="Brown C.T."/>
            <person name="Hug L.A."/>
            <person name="Sharon I."/>
            <person name="Castelle C.J."/>
            <person name="Probst A.J."/>
            <person name="Thomas B.C."/>
            <person name="Singh A."/>
            <person name="Wilkins M.J."/>
            <person name="Karaoz U."/>
            <person name="Brodie E.L."/>
            <person name="Williams K.H."/>
            <person name="Hubbard S.S."/>
            <person name="Banfield J.F."/>
        </authorList>
    </citation>
    <scope>NUCLEOTIDE SEQUENCE [LARGE SCALE GENOMIC DNA]</scope>
</reference>
<dbReference type="AlphaFoldDB" id="A0A1F7X9C1"/>
<dbReference type="Proteomes" id="UP000177053">
    <property type="component" value="Unassembled WGS sequence"/>
</dbReference>
<organism evidence="2 3">
    <name type="scientific">Candidatus Woesebacteria bacterium RBG_16_34_12</name>
    <dbReference type="NCBI Taxonomy" id="1802480"/>
    <lineage>
        <taxon>Bacteria</taxon>
        <taxon>Candidatus Woeseibacteriota</taxon>
    </lineage>
</organism>
<evidence type="ECO:0000313" key="2">
    <source>
        <dbReference type="EMBL" id="OGM11630.1"/>
    </source>
</evidence>
<sequence>MTDNQTHSPVKFEDLDIFDLLRLSHLTPEKKAERIAEIQMIVVNNFFLDDLPGLVSESDLKKFDELAKDASKGEELKTLLHDKVPNFDQIIYEKMLVAKKEIVLQNMQTRLDINSKEASDPEVQKDEKRMKQLSEEKDKLDKIVTAINSNDWTTVSGLINTL</sequence>
<gene>
    <name evidence="2" type="ORF">A2Z22_02425</name>
</gene>
<evidence type="ECO:0000313" key="3">
    <source>
        <dbReference type="Proteomes" id="UP000177053"/>
    </source>
</evidence>